<dbReference type="SUPFAM" id="SSF54928">
    <property type="entry name" value="RNA-binding domain, RBD"/>
    <property type="match status" value="1"/>
</dbReference>
<feature type="compositionally biased region" description="Basic and acidic residues" evidence="4">
    <location>
        <begin position="367"/>
        <end position="376"/>
    </location>
</feature>
<comment type="caution">
    <text evidence="6">The sequence shown here is derived from an EMBL/GenBank/DDBJ whole genome shotgun (WGS) entry which is preliminary data.</text>
</comment>
<accession>A0ABP0J880</accession>
<proteinExistence type="predicted"/>
<name>A0ABP0J880_9DINO</name>
<evidence type="ECO:0000256" key="2">
    <source>
        <dbReference type="ARBA" id="ARBA00023242"/>
    </source>
</evidence>
<dbReference type="InterPro" id="IPR035979">
    <property type="entry name" value="RBD_domain_sf"/>
</dbReference>
<feature type="domain" description="RRM" evidence="5">
    <location>
        <begin position="29"/>
        <end position="104"/>
    </location>
</feature>
<dbReference type="InterPro" id="IPR000504">
    <property type="entry name" value="RRM_dom"/>
</dbReference>
<evidence type="ECO:0000313" key="7">
    <source>
        <dbReference type="Proteomes" id="UP001642484"/>
    </source>
</evidence>
<comment type="subcellular location">
    <subcellularLocation>
        <location evidence="1">Nucleus</location>
    </subcellularLocation>
</comment>
<feature type="region of interest" description="Disordered" evidence="4">
    <location>
        <begin position="1"/>
        <end position="26"/>
    </location>
</feature>
<evidence type="ECO:0000256" key="3">
    <source>
        <dbReference type="PROSITE-ProRule" id="PRU00176"/>
    </source>
</evidence>
<feature type="region of interest" description="Disordered" evidence="4">
    <location>
        <begin position="106"/>
        <end position="147"/>
    </location>
</feature>
<keyword evidence="3" id="KW-0694">RNA-binding</keyword>
<evidence type="ECO:0000259" key="5">
    <source>
        <dbReference type="PROSITE" id="PS50102"/>
    </source>
</evidence>
<protein>
    <recommendedName>
        <fullName evidence="5">RRM domain-containing protein</fullName>
    </recommendedName>
</protein>
<evidence type="ECO:0000256" key="1">
    <source>
        <dbReference type="ARBA" id="ARBA00004123"/>
    </source>
</evidence>
<gene>
    <name evidence="6" type="ORF">CCMP2556_LOCUS10140</name>
</gene>
<dbReference type="EMBL" id="CAXAMN010004669">
    <property type="protein sequence ID" value="CAK9010600.1"/>
    <property type="molecule type" value="Genomic_DNA"/>
</dbReference>
<dbReference type="PANTHER" id="PTHR48033:SF10">
    <property type="entry name" value="RNA-BINDING PROTEIN SQUID"/>
    <property type="match status" value="1"/>
</dbReference>
<feature type="region of interest" description="Disordered" evidence="4">
    <location>
        <begin position="365"/>
        <end position="390"/>
    </location>
</feature>
<dbReference type="Proteomes" id="UP001642484">
    <property type="component" value="Unassembled WGS sequence"/>
</dbReference>
<sequence>MMTPLAAGAVSGAAKQTTPEGMAPVTRPTKLFIGGITRNTTTKQLRDHFSAYGRVLDCVAMRQPDGRPRGFGYVTLDSPQAADLCLAQPQIIDGRVVDMKRAVPEGDMDSAPTTRLHTPGSARVQPPGLVQGKEAKPAQPRARGNAWPLPTGLNTLAAVTPQVWTGISSAPDCLELLSRTEAETPRCQQPDIGKACALSANAPEFVPQPVARPALGEITNMVHLQGEGKKSIMPLKDVKGSSHRDRDLQINTDSIYEDLSDSNPSPPGLASPYYDADLKTVSLGALPSLGSLEHAAGTCKRCNFYPKGRCQNGLLHVLSVNMCFFHFNFKQAANRRIGHFETEDWLHWDAGLSCSFCHLSHERRKSSRAEKRERAENMPQTPSTGTTDVEDLEANGALPFGLPVPDLSSLGLPFGMPAPVVPPPGLTPSLLSTQPLPPVWRDDDLENACHPFPNPLSLASAACLATVPMTANVPPSSPMTVLLQSHLEEAERKVMVTMATQTGEDSDSDCFCREKLLQHRSSGSGMNSLGFRTDKVGTADETPGAV</sequence>
<keyword evidence="7" id="KW-1185">Reference proteome</keyword>
<feature type="region of interest" description="Disordered" evidence="4">
    <location>
        <begin position="521"/>
        <end position="546"/>
    </location>
</feature>
<organism evidence="6 7">
    <name type="scientific">Durusdinium trenchii</name>
    <dbReference type="NCBI Taxonomy" id="1381693"/>
    <lineage>
        <taxon>Eukaryota</taxon>
        <taxon>Sar</taxon>
        <taxon>Alveolata</taxon>
        <taxon>Dinophyceae</taxon>
        <taxon>Suessiales</taxon>
        <taxon>Symbiodiniaceae</taxon>
        <taxon>Durusdinium</taxon>
    </lineage>
</organism>
<evidence type="ECO:0000256" key="4">
    <source>
        <dbReference type="SAM" id="MobiDB-lite"/>
    </source>
</evidence>
<dbReference type="PROSITE" id="PS50102">
    <property type="entry name" value="RRM"/>
    <property type="match status" value="1"/>
</dbReference>
<keyword evidence="2" id="KW-0539">Nucleus</keyword>
<reference evidence="6 7" key="1">
    <citation type="submission" date="2024-02" db="EMBL/GenBank/DDBJ databases">
        <authorList>
            <person name="Chen Y."/>
            <person name="Shah S."/>
            <person name="Dougan E. K."/>
            <person name="Thang M."/>
            <person name="Chan C."/>
        </authorList>
    </citation>
    <scope>NUCLEOTIDE SEQUENCE [LARGE SCALE GENOMIC DNA]</scope>
</reference>
<dbReference type="PANTHER" id="PTHR48033">
    <property type="entry name" value="RNA-BINDING (RRM/RBD/RNP MOTIFS) FAMILY PROTEIN"/>
    <property type="match status" value="1"/>
</dbReference>
<feature type="compositionally biased region" description="Polar residues" evidence="4">
    <location>
        <begin position="378"/>
        <end position="387"/>
    </location>
</feature>
<dbReference type="Gene3D" id="3.30.70.330">
    <property type="match status" value="1"/>
</dbReference>
<dbReference type="InterPro" id="IPR012677">
    <property type="entry name" value="Nucleotide-bd_a/b_plait_sf"/>
</dbReference>
<dbReference type="SMART" id="SM00360">
    <property type="entry name" value="RRM"/>
    <property type="match status" value="1"/>
</dbReference>
<evidence type="ECO:0000313" key="6">
    <source>
        <dbReference type="EMBL" id="CAK9010600.1"/>
    </source>
</evidence>
<dbReference type="Pfam" id="PF00076">
    <property type="entry name" value="RRM_1"/>
    <property type="match status" value="1"/>
</dbReference>